<name>A0A3Q3M422_9LABR</name>
<dbReference type="InterPro" id="IPR002038">
    <property type="entry name" value="Osteopontin"/>
</dbReference>
<feature type="compositionally biased region" description="Low complexity" evidence="1">
    <location>
        <begin position="124"/>
        <end position="157"/>
    </location>
</feature>
<feature type="chain" id="PRO_5018546091" evidence="2">
    <location>
        <begin position="29"/>
        <end position="354"/>
    </location>
</feature>
<dbReference type="GO" id="GO:0001503">
    <property type="term" value="P:ossification"/>
    <property type="evidence" value="ECO:0007669"/>
    <property type="project" value="InterPro"/>
</dbReference>
<feature type="compositionally biased region" description="Polar residues" evidence="1">
    <location>
        <begin position="239"/>
        <end position="260"/>
    </location>
</feature>
<feature type="compositionally biased region" description="Acidic residues" evidence="1">
    <location>
        <begin position="98"/>
        <end position="123"/>
    </location>
</feature>
<reference evidence="3" key="2">
    <citation type="submission" date="2025-09" db="UniProtKB">
        <authorList>
            <consortium name="Ensembl"/>
        </authorList>
    </citation>
    <scope>IDENTIFICATION</scope>
</reference>
<dbReference type="PRINTS" id="PR00216">
    <property type="entry name" value="OSTEOPONTIN"/>
</dbReference>
<evidence type="ECO:0000256" key="2">
    <source>
        <dbReference type="SAM" id="SignalP"/>
    </source>
</evidence>
<evidence type="ECO:0000313" key="3">
    <source>
        <dbReference type="Ensembl" id="ENSLBEP00000015290.1"/>
    </source>
</evidence>
<dbReference type="GO" id="GO:0007155">
    <property type="term" value="P:cell adhesion"/>
    <property type="evidence" value="ECO:0007669"/>
    <property type="project" value="InterPro"/>
</dbReference>
<evidence type="ECO:0000313" key="4">
    <source>
        <dbReference type="Proteomes" id="UP000261660"/>
    </source>
</evidence>
<dbReference type="GeneTree" id="ENSGT00400000024390"/>
<dbReference type="AlphaFoldDB" id="A0A3Q3M422"/>
<dbReference type="Ensembl" id="ENSLBET00000016213.1">
    <property type="protein sequence ID" value="ENSLBEP00000015290.1"/>
    <property type="gene ID" value="ENSLBEG00000011909.1"/>
</dbReference>
<sequence length="354" mass="37611">MSMLMTTPNCDTMKVAVIFVLLFATVLCRPARKESSSESSEEVVRRPAAQPSRKQAVLVPQTRAAPVQQQAEAPVEVKSDSSATASTNTASVNSKDSEDSDDDDDETEESETEEDEDESDSSESGESSTTVPSTLTPVIVTEEPVPETTEAPIAPTIVTDEEASRGDSFGGYPSDYKSIIYVEDKSYQKVPGPYKSYEFVNTGKKMAYDMTEGNDVEKSLQVYKAIHVHPDLLEEDTSTPEVESQGLDASSGTAQDQAVNDRQAALPEEASASDATTSESSSTPEEEDESASTASDSPSASEESEDEESQSSEEATATPGAADSDSDESTESDSDEDGAVPDITTDVPVVITAK</sequence>
<feature type="compositionally biased region" description="Acidic residues" evidence="1">
    <location>
        <begin position="302"/>
        <end position="311"/>
    </location>
</feature>
<feature type="compositionally biased region" description="Low complexity" evidence="1">
    <location>
        <begin position="267"/>
        <end position="283"/>
    </location>
</feature>
<reference evidence="3" key="1">
    <citation type="submission" date="2025-08" db="UniProtKB">
        <authorList>
            <consortium name="Ensembl"/>
        </authorList>
    </citation>
    <scope>IDENTIFICATION</scope>
</reference>
<dbReference type="Proteomes" id="UP000261660">
    <property type="component" value="Unplaced"/>
</dbReference>
<protein>
    <submittedName>
        <fullName evidence="3">Secreted phosphoprotein 1</fullName>
    </submittedName>
</protein>
<feature type="region of interest" description="Disordered" evidence="1">
    <location>
        <begin position="30"/>
        <end position="175"/>
    </location>
</feature>
<evidence type="ECO:0000256" key="1">
    <source>
        <dbReference type="SAM" id="MobiDB-lite"/>
    </source>
</evidence>
<accession>A0A3Q3M422</accession>
<feature type="region of interest" description="Disordered" evidence="1">
    <location>
        <begin position="231"/>
        <end position="354"/>
    </location>
</feature>
<feature type="signal peptide" evidence="2">
    <location>
        <begin position="1"/>
        <end position="28"/>
    </location>
</feature>
<keyword evidence="4" id="KW-1185">Reference proteome</keyword>
<dbReference type="PANTHER" id="PTHR10607:SF1">
    <property type="entry name" value="OSTEOPONTIN"/>
    <property type="match status" value="1"/>
</dbReference>
<organism evidence="3 4">
    <name type="scientific">Labrus bergylta</name>
    <name type="common">ballan wrasse</name>
    <dbReference type="NCBI Taxonomy" id="56723"/>
    <lineage>
        <taxon>Eukaryota</taxon>
        <taxon>Metazoa</taxon>
        <taxon>Chordata</taxon>
        <taxon>Craniata</taxon>
        <taxon>Vertebrata</taxon>
        <taxon>Euteleostomi</taxon>
        <taxon>Actinopterygii</taxon>
        <taxon>Neopterygii</taxon>
        <taxon>Teleostei</taxon>
        <taxon>Neoteleostei</taxon>
        <taxon>Acanthomorphata</taxon>
        <taxon>Eupercaria</taxon>
        <taxon>Labriformes</taxon>
        <taxon>Labridae</taxon>
        <taxon>Labrus</taxon>
    </lineage>
</organism>
<feature type="compositionally biased region" description="Low complexity" evidence="1">
    <location>
        <begin position="64"/>
        <end position="94"/>
    </location>
</feature>
<feature type="compositionally biased region" description="Acidic residues" evidence="1">
    <location>
        <begin position="324"/>
        <end position="339"/>
    </location>
</feature>
<keyword evidence="2" id="KW-0732">Signal</keyword>
<proteinExistence type="predicted"/>
<dbReference type="PANTHER" id="PTHR10607">
    <property type="entry name" value="OSTEOPONTIN"/>
    <property type="match status" value="1"/>
</dbReference>
<feature type="compositionally biased region" description="Low complexity" evidence="1">
    <location>
        <begin position="291"/>
        <end position="301"/>
    </location>
</feature>